<evidence type="ECO:0000313" key="5">
    <source>
        <dbReference type="Proteomes" id="UP000679126"/>
    </source>
</evidence>
<dbReference type="SUPFAM" id="SSF56925">
    <property type="entry name" value="OMPA-like"/>
    <property type="match status" value="1"/>
</dbReference>
<feature type="signal peptide" evidence="2">
    <location>
        <begin position="1"/>
        <end position="20"/>
    </location>
</feature>
<dbReference type="InterPro" id="IPR027385">
    <property type="entry name" value="Beta-barrel_OMP"/>
</dbReference>
<gene>
    <name evidence="4" type="ORF">J7I43_13165</name>
</gene>
<evidence type="ECO:0000313" key="4">
    <source>
        <dbReference type="EMBL" id="MBO9153170.1"/>
    </source>
</evidence>
<evidence type="ECO:0000256" key="1">
    <source>
        <dbReference type="ARBA" id="ARBA00022729"/>
    </source>
</evidence>
<protein>
    <submittedName>
        <fullName evidence="4">Porin family protein</fullName>
    </submittedName>
</protein>
<sequence>MKKMIIVAALGLFGIQFANAQVKKGDVLVGGNVGIATSSEKVDGTDGKTTSTTFNISPKAGYALSDKWMVGVFVGTDFTNSKDKTVEPNTELKSTVIAPGIFVRNYHMLGEKVALFGEANVAYGFGTVKANDTKTASVNSIDANIVPGISYFVNKRFVLEGVFGGINYSNVKSTNEINNVETTNSSFNFDFTKKFRVGVSFLF</sequence>
<name>A0ABS3YER2_9BACT</name>
<dbReference type="EMBL" id="JAGHKP010000002">
    <property type="protein sequence ID" value="MBO9153170.1"/>
    <property type="molecule type" value="Genomic_DNA"/>
</dbReference>
<keyword evidence="5" id="KW-1185">Reference proteome</keyword>
<evidence type="ECO:0000259" key="3">
    <source>
        <dbReference type="Pfam" id="PF13505"/>
    </source>
</evidence>
<proteinExistence type="predicted"/>
<reference evidence="5" key="1">
    <citation type="submission" date="2021-03" db="EMBL/GenBank/DDBJ databases">
        <title>Assistant Professor.</title>
        <authorList>
            <person name="Huq M.A."/>
        </authorList>
    </citation>
    <scope>NUCLEOTIDE SEQUENCE [LARGE SCALE GENOMIC DNA]</scope>
    <source>
        <strain evidence="5">MAH-28</strain>
    </source>
</reference>
<feature type="chain" id="PRO_5046586741" evidence="2">
    <location>
        <begin position="21"/>
        <end position="203"/>
    </location>
</feature>
<dbReference type="Gene3D" id="2.40.160.20">
    <property type="match status" value="1"/>
</dbReference>
<dbReference type="RefSeq" id="WP_209146143.1">
    <property type="nucleotide sequence ID" value="NZ_JAGHKP010000002.1"/>
</dbReference>
<accession>A0ABS3YER2</accession>
<dbReference type="InterPro" id="IPR011250">
    <property type="entry name" value="OMP/PagP_B-barrel"/>
</dbReference>
<comment type="caution">
    <text evidence="4">The sequence shown here is derived from an EMBL/GenBank/DDBJ whole genome shotgun (WGS) entry which is preliminary data.</text>
</comment>
<dbReference type="Pfam" id="PF13505">
    <property type="entry name" value="OMP_b-brl"/>
    <property type="match status" value="1"/>
</dbReference>
<organism evidence="4 5">
    <name type="scientific">Chitinophaga chungangae</name>
    <dbReference type="NCBI Taxonomy" id="2821488"/>
    <lineage>
        <taxon>Bacteria</taxon>
        <taxon>Pseudomonadati</taxon>
        <taxon>Bacteroidota</taxon>
        <taxon>Chitinophagia</taxon>
        <taxon>Chitinophagales</taxon>
        <taxon>Chitinophagaceae</taxon>
        <taxon>Chitinophaga</taxon>
    </lineage>
</organism>
<keyword evidence="1 2" id="KW-0732">Signal</keyword>
<dbReference type="Proteomes" id="UP000679126">
    <property type="component" value="Unassembled WGS sequence"/>
</dbReference>
<feature type="domain" description="Outer membrane protein beta-barrel" evidence="3">
    <location>
        <begin position="6"/>
        <end position="189"/>
    </location>
</feature>
<evidence type="ECO:0000256" key="2">
    <source>
        <dbReference type="SAM" id="SignalP"/>
    </source>
</evidence>